<feature type="region of interest" description="Disordered" evidence="6">
    <location>
        <begin position="159"/>
        <end position="201"/>
    </location>
</feature>
<keyword evidence="10" id="KW-1185">Reference proteome</keyword>
<dbReference type="eggNOG" id="KOG1595">
    <property type="taxonomic scope" value="Eukaryota"/>
</dbReference>
<evidence type="ECO:0000256" key="1">
    <source>
        <dbReference type="ARBA" id="ARBA00022723"/>
    </source>
</evidence>
<dbReference type="PANTHER" id="PTHR14493">
    <property type="entry name" value="UNKEMPT FAMILY MEMBER"/>
    <property type="match status" value="1"/>
</dbReference>
<dbReference type="EMBL" id="GL377628">
    <property type="protein sequence ID" value="EFJ14365.1"/>
    <property type="molecule type" value="Genomic_DNA"/>
</dbReference>
<evidence type="ECO:0000256" key="4">
    <source>
        <dbReference type="ARBA" id="ARBA00023125"/>
    </source>
</evidence>
<dbReference type="GO" id="GO:0008270">
    <property type="term" value="F:zinc ion binding"/>
    <property type="evidence" value="ECO:0007669"/>
    <property type="project" value="UniProtKB-KW"/>
</dbReference>
<dbReference type="EMBL" id="GL377603">
    <property type="protein sequence ID" value="EFJ20253.1"/>
    <property type="molecule type" value="Genomic_DNA"/>
</dbReference>
<reference evidence="9 10" key="1">
    <citation type="journal article" date="2011" name="Science">
        <title>The Selaginella genome identifies genetic changes associated with the evolution of vascular plants.</title>
        <authorList>
            <person name="Banks J.A."/>
            <person name="Nishiyama T."/>
            <person name="Hasebe M."/>
            <person name="Bowman J.L."/>
            <person name="Gribskov M."/>
            <person name="dePamphilis C."/>
            <person name="Albert V.A."/>
            <person name="Aono N."/>
            <person name="Aoyama T."/>
            <person name="Ambrose B.A."/>
            <person name="Ashton N.W."/>
            <person name="Axtell M.J."/>
            <person name="Barker E."/>
            <person name="Barker M.S."/>
            <person name="Bennetzen J.L."/>
            <person name="Bonawitz N.D."/>
            <person name="Chapple C."/>
            <person name="Cheng C."/>
            <person name="Correa L.G."/>
            <person name="Dacre M."/>
            <person name="DeBarry J."/>
            <person name="Dreyer I."/>
            <person name="Elias M."/>
            <person name="Engstrom E.M."/>
            <person name="Estelle M."/>
            <person name="Feng L."/>
            <person name="Finet C."/>
            <person name="Floyd S.K."/>
            <person name="Frommer W.B."/>
            <person name="Fujita T."/>
            <person name="Gramzow L."/>
            <person name="Gutensohn M."/>
            <person name="Harholt J."/>
            <person name="Hattori M."/>
            <person name="Heyl A."/>
            <person name="Hirai T."/>
            <person name="Hiwatashi Y."/>
            <person name="Ishikawa M."/>
            <person name="Iwata M."/>
            <person name="Karol K.G."/>
            <person name="Koehler B."/>
            <person name="Kolukisaoglu U."/>
            <person name="Kubo M."/>
            <person name="Kurata T."/>
            <person name="Lalonde S."/>
            <person name="Li K."/>
            <person name="Li Y."/>
            <person name="Litt A."/>
            <person name="Lyons E."/>
            <person name="Manning G."/>
            <person name="Maruyama T."/>
            <person name="Michael T.P."/>
            <person name="Mikami K."/>
            <person name="Miyazaki S."/>
            <person name="Morinaga S."/>
            <person name="Murata T."/>
            <person name="Mueller-Roeber B."/>
            <person name="Nelson D.R."/>
            <person name="Obara M."/>
            <person name="Oguri Y."/>
            <person name="Olmstead R.G."/>
            <person name="Onodera N."/>
            <person name="Petersen B.L."/>
            <person name="Pils B."/>
            <person name="Prigge M."/>
            <person name="Rensing S.A."/>
            <person name="Riano-Pachon D.M."/>
            <person name="Roberts A.W."/>
            <person name="Sato Y."/>
            <person name="Scheller H.V."/>
            <person name="Schulz B."/>
            <person name="Schulz C."/>
            <person name="Shakirov E.V."/>
            <person name="Shibagaki N."/>
            <person name="Shinohara N."/>
            <person name="Shippen D.E."/>
            <person name="Soerensen I."/>
            <person name="Sotooka R."/>
            <person name="Sugimoto N."/>
            <person name="Sugita M."/>
            <person name="Sumikawa N."/>
            <person name="Tanurdzic M."/>
            <person name="Theissen G."/>
            <person name="Ulvskov P."/>
            <person name="Wakazuki S."/>
            <person name="Weng J.K."/>
            <person name="Willats W.W."/>
            <person name="Wipf D."/>
            <person name="Wolf P.G."/>
            <person name="Yang L."/>
            <person name="Zimmer A.D."/>
            <person name="Zhu Q."/>
            <person name="Mitros T."/>
            <person name="Hellsten U."/>
            <person name="Loque D."/>
            <person name="Otillar R."/>
            <person name="Salamov A."/>
            <person name="Schmutz J."/>
            <person name="Shapiro H."/>
            <person name="Lindquist E."/>
            <person name="Lucas S."/>
            <person name="Rokhsar D."/>
            <person name="Grigoriev I.V."/>
        </authorList>
    </citation>
    <scope>NUCLEOTIDE SEQUENCE [LARGE SCALE GENOMIC DNA]</scope>
</reference>
<keyword evidence="1 5" id="KW-0479">Metal-binding</keyword>
<dbReference type="InterPro" id="IPR000571">
    <property type="entry name" value="Znf_CCCH"/>
</dbReference>
<keyword evidence="4" id="KW-0238">DNA-binding</keyword>
<keyword evidence="3 5" id="KW-0862">Zinc</keyword>
<evidence type="ECO:0000256" key="3">
    <source>
        <dbReference type="ARBA" id="ARBA00022833"/>
    </source>
</evidence>
<feature type="zinc finger region" description="C3H1-type" evidence="5">
    <location>
        <begin position="98"/>
        <end position="124"/>
    </location>
</feature>
<dbReference type="GO" id="GO:0003677">
    <property type="term" value="F:DNA binding"/>
    <property type="evidence" value="ECO:0007669"/>
    <property type="project" value="UniProtKB-KW"/>
</dbReference>
<dbReference type="HOGENOM" id="CLU_044407_3_0_1"/>
<dbReference type="Gramene" id="EFJ14365">
    <property type="protein sequence ID" value="EFJ14365"/>
    <property type="gene ID" value="SELMODRAFT_446000"/>
</dbReference>
<protein>
    <recommendedName>
        <fullName evidence="7">C3H1-type domain-containing protein</fullName>
    </recommendedName>
</protein>
<sequence>MDLHVGMGGGSGGNAFGSVSADSGSCDSPTSMGALHKFLPSNNEDSWSPEHLYACDEFRMFEFKVRRCMRGRSHDWTECPFAHPGEKARRRDPRRFHYSGTSCPDFRKGCCKNGDSCDLAHGVFECWLHPARYRTQPCKDGRNCKRKVCFFAHTPEQLRLPSPTSSSSASSISSASSPPLSPVDNSPPLSPCGTPRGTPPRDAALLKSIAHAAAVADAHALLAAAAAVPQRHVAAALERMKSMPHVTAAAAAAAAVEADRRSRLLGQSLSFNSRTSNAASLVAALHRQMELNEPGVGYSVPPGGYSSPPVSPSPYGRSPLFRSNDCARSLSPSLGMGSPSIWSRTAIDDEYYAQRFDQSKNLAECGGENCPDLGWVNELVAIN</sequence>
<dbReference type="PROSITE" id="PS50103">
    <property type="entry name" value="ZF_C3H1"/>
    <property type="match status" value="1"/>
</dbReference>
<feature type="compositionally biased region" description="Low complexity" evidence="6">
    <location>
        <begin position="160"/>
        <end position="178"/>
    </location>
</feature>
<dbReference type="Gramene" id="EFJ20253">
    <property type="protein sequence ID" value="EFJ20253"/>
    <property type="gene ID" value="SELMODRAFT_443970"/>
</dbReference>
<evidence type="ECO:0000256" key="2">
    <source>
        <dbReference type="ARBA" id="ARBA00022771"/>
    </source>
</evidence>
<evidence type="ECO:0000313" key="9">
    <source>
        <dbReference type="EMBL" id="EFJ20253.1"/>
    </source>
</evidence>
<evidence type="ECO:0000259" key="7">
    <source>
        <dbReference type="PROSITE" id="PS50103"/>
    </source>
</evidence>
<dbReference type="KEGG" id="smo:SELMODRAFT_446000"/>
<dbReference type="Proteomes" id="UP000001514">
    <property type="component" value="Unassembled WGS sequence"/>
</dbReference>
<dbReference type="AlphaFoldDB" id="D8S5Y3"/>
<feature type="domain" description="C3H1-type" evidence="7">
    <location>
        <begin position="98"/>
        <end position="124"/>
    </location>
</feature>
<dbReference type="OrthoDB" id="410307at2759"/>
<dbReference type="InterPro" id="IPR045234">
    <property type="entry name" value="Unkempt-like"/>
</dbReference>
<gene>
    <name evidence="9" type="ORF">SELMODRAFT_443970</name>
    <name evidence="8" type="ORF">SELMODRAFT_446000</name>
</gene>
<evidence type="ECO:0000256" key="6">
    <source>
        <dbReference type="SAM" id="MobiDB-lite"/>
    </source>
</evidence>
<evidence type="ECO:0000256" key="5">
    <source>
        <dbReference type="PROSITE-ProRule" id="PRU00723"/>
    </source>
</evidence>
<dbReference type="FunCoup" id="D8S5Y3">
    <property type="interactions" value="813"/>
</dbReference>
<dbReference type="InterPro" id="IPR057444">
    <property type="entry name" value="Znf-CCCH_AtC3H23-like"/>
</dbReference>
<dbReference type="PANTHER" id="PTHR14493:SF90">
    <property type="entry name" value="ZINC FINGER CCCH DOMAIN-CONTAINING PROTEIN 2"/>
    <property type="match status" value="1"/>
</dbReference>
<dbReference type="KEGG" id="smo:SELMODRAFT_443970"/>
<dbReference type="InParanoid" id="D8S5Y3"/>
<dbReference type="Pfam" id="PF25512">
    <property type="entry name" value="zf-CCCH_AtC3H23"/>
    <property type="match status" value="1"/>
</dbReference>
<proteinExistence type="predicted"/>
<name>D8S5Y3_SELML</name>
<evidence type="ECO:0000313" key="8">
    <source>
        <dbReference type="EMBL" id="EFJ14365.1"/>
    </source>
</evidence>
<dbReference type="Gene3D" id="4.10.1000.10">
    <property type="entry name" value="Zinc finger, CCCH-type"/>
    <property type="match status" value="1"/>
</dbReference>
<keyword evidence="2 5" id="KW-0863">Zinc-finger</keyword>
<accession>D8S5Y3</accession>
<dbReference type="SMART" id="SM00356">
    <property type="entry name" value="ZnF_C3H1"/>
    <property type="match status" value="2"/>
</dbReference>
<organism evidence="10">
    <name type="scientific">Selaginella moellendorffii</name>
    <name type="common">Spikemoss</name>
    <dbReference type="NCBI Taxonomy" id="88036"/>
    <lineage>
        <taxon>Eukaryota</taxon>
        <taxon>Viridiplantae</taxon>
        <taxon>Streptophyta</taxon>
        <taxon>Embryophyta</taxon>
        <taxon>Tracheophyta</taxon>
        <taxon>Lycopodiopsida</taxon>
        <taxon>Selaginellales</taxon>
        <taxon>Selaginellaceae</taxon>
        <taxon>Selaginella</taxon>
    </lineage>
</organism>
<evidence type="ECO:0000313" key="10">
    <source>
        <dbReference type="Proteomes" id="UP000001514"/>
    </source>
</evidence>